<dbReference type="PANTHER" id="PTHR43300:SF4">
    <property type="entry name" value="ACYL-[ACYL-CARRIER-PROTEIN]--UDP-N-ACETYLGLUCOSAMINE O-ACYLTRANSFERASE"/>
    <property type="match status" value="1"/>
</dbReference>
<gene>
    <name evidence="1" type="ORF">METZ01_LOCUS426114</name>
</gene>
<dbReference type="Gene3D" id="2.160.10.10">
    <property type="entry name" value="Hexapeptide repeat proteins"/>
    <property type="match status" value="1"/>
</dbReference>
<dbReference type="Pfam" id="PF00132">
    <property type="entry name" value="Hexapep"/>
    <property type="match status" value="1"/>
</dbReference>
<organism evidence="1">
    <name type="scientific">marine metagenome</name>
    <dbReference type="NCBI Taxonomy" id="408172"/>
    <lineage>
        <taxon>unclassified sequences</taxon>
        <taxon>metagenomes</taxon>
        <taxon>ecological metagenomes</taxon>
    </lineage>
</organism>
<dbReference type="InterPro" id="IPR011004">
    <property type="entry name" value="Trimer_LpxA-like_sf"/>
</dbReference>
<feature type="non-terminal residue" evidence="1">
    <location>
        <position position="137"/>
    </location>
</feature>
<name>A0A382XQY8_9ZZZZ</name>
<dbReference type="PANTHER" id="PTHR43300">
    <property type="entry name" value="ACETYLTRANSFERASE"/>
    <property type="match status" value="1"/>
</dbReference>
<dbReference type="Pfam" id="PF14602">
    <property type="entry name" value="Hexapep_2"/>
    <property type="match status" value="1"/>
</dbReference>
<protein>
    <recommendedName>
        <fullName evidence="2">N-acetyltransferase</fullName>
    </recommendedName>
</protein>
<reference evidence="1" key="1">
    <citation type="submission" date="2018-05" db="EMBL/GenBank/DDBJ databases">
        <authorList>
            <person name="Lanie J.A."/>
            <person name="Ng W.-L."/>
            <person name="Kazmierczak K.M."/>
            <person name="Andrzejewski T.M."/>
            <person name="Davidsen T.M."/>
            <person name="Wayne K.J."/>
            <person name="Tettelin H."/>
            <person name="Glass J.I."/>
            <person name="Rusch D."/>
            <person name="Podicherti R."/>
            <person name="Tsui H.-C.T."/>
            <person name="Winkler M.E."/>
        </authorList>
    </citation>
    <scope>NUCLEOTIDE SEQUENCE</scope>
</reference>
<evidence type="ECO:0000313" key="1">
    <source>
        <dbReference type="EMBL" id="SVD73260.1"/>
    </source>
</evidence>
<evidence type="ECO:0008006" key="2">
    <source>
        <dbReference type="Google" id="ProtNLM"/>
    </source>
</evidence>
<dbReference type="EMBL" id="UINC01169627">
    <property type="protein sequence ID" value="SVD73260.1"/>
    <property type="molecule type" value="Genomic_DNA"/>
</dbReference>
<dbReference type="AlphaFoldDB" id="A0A382XQY8"/>
<dbReference type="SUPFAM" id="SSF51161">
    <property type="entry name" value="Trimeric LpxA-like enzymes"/>
    <property type="match status" value="1"/>
</dbReference>
<accession>A0A382XQY8</accession>
<dbReference type="CDD" id="cd03358">
    <property type="entry name" value="LbH_WxcM_N_like"/>
    <property type="match status" value="1"/>
</dbReference>
<dbReference type="InterPro" id="IPR050179">
    <property type="entry name" value="Trans_hexapeptide_repeat"/>
</dbReference>
<dbReference type="InterPro" id="IPR001451">
    <property type="entry name" value="Hexapep"/>
</dbReference>
<sequence length="137" mass="14372">MAISETAIVVDCSIGKGTDVWHFANLYGCEIGENCTVGAYVEIARGVVIGNNVTISSHSFVCELVTIEDSVFLGHGVMTINDLKPPSLKNTGSKELWRPTIIRKGAVIGSNATLFPVSIGKNALIGAGSVVTKDVPP</sequence>
<proteinExistence type="predicted"/>